<dbReference type="EMBL" id="MGDD01000207">
    <property type="protein sequence ID" value="OGL44755.1"/>
    <property type="molecule type" value="Genomic_DNA"/>
</dbReference>
<dbReference type="PANTHER" id="PTHR43255:SF1">
    <property type="entry name" value="IRON-SULFUR-BINDING OXIDOREDUCTASE FADF-RELATED"/>
    <property type="match status" value="1"/>
</dbReference>
<evidence type="ECO:0000313" key="8">
    <source>
        <dbReference type="Proteomes" id="UP000179266"/>
    </source>
</evidence>
<reference evidence="7 8" key="1">
    <citation type="journal article" date="2016" name="Nat. Commun.">
        <title>Thousands of microbial genomes shed light on interconnected biogeochemical processes in an aquifer system.</title>
        <authorList>
            <person name="Anantharaman K."/>
            <person name="Brown C.T."/>
            <person name="Hug L.A."/>
            <person name="Sharon I."/>
            <person name="Castelle C.J."/>
            <person name="Probst A.J."/>
            <person name="Thomas B.C."/>
            <person name="Singh A."/>
            <person name="Wilkins M.J."/>
            <person name="Karaoz U."/>
            <person name="Brodie E.L."/>
            <person name="Williams K.H."/>
            <person name="Hubbard S.S."/>
            <person name="Banfield J.F."/>
        </authorList>
    </citation>
    <scope>NUCLEOTIDE SEQUENCE [LARGE SCALE GENOMIC DNA]</scope>
</reference>
<keyword evidence="1" id="KW-0004">4Fe-4S</keyword>
<keyword evidence="3" id="KW-0560">Oxidoreductase</keyword>
<dbReference type="PANTHER" id="PTHR43255">
    <property type="entry name" value="IRON-SULFUR-BINDING OXIDOREDUCTASE FADF-RELATED-RELATED"/>
    <property type="match status" value="1"/>
</dbReference>
<evidence type="ECO:0000313" key="7">
    <source>
        <dbReference type="EMBL" id="OGL44755.1"/>
    </source>
</evidence>
<feature type="domain" description="Cysteine-rich" evidence="6">
    <location>
        <begin position="150"/>
        <end position="235"/>
    </location>
</feature>
<feature type="non-terminal residue" evidence="7">
    <location>
        <position position="1"/>
    </location>
</feature>
<dbReference type="Pfam" id="PF02754">
    <property type="entry name" value="CCG"/>
    <property type="match status" value="2"/>
</dbReference>
<dbReference type="Proteomes" id="UP000179266">
    <property type="component" value="Unassembled WGS sequence"/>
</dbReference>
<organism evidence="7 8">
    <name type="scientific">Candidatus Schekmanbacteria bacterium RBG_13_48_7</name>
    <dbReference type="NCBI Taxonomy" id="1817878"/>
    <lineage>
        <taxon>Bacteria</taxon>
        <taxon>Candidatus Schekmaniibacteriota</taxon>
    </lineage>
</organism>
<dbReference type="GO" id="GO:0005886">
    <property type="term" value="C:plasma membrane"/>
    <property type="evidence" value="ECO:0007669"/>
    <property type="project" value="TreeGrafter"/>
</dbReference>
<comment type="caution">
    <text evidence="7">The sequence shown here is derived from an EMBL/GenBank/DDBJ whole genome shotgun (WGS) entry which is preliminary data.</text>
</comment>
<gene>
    <name evidence="7" type="ORF">A2161_14630</name>
</gene>
<evidence type="ECO:0000256" key="2">
    <source>
        <dbReference type="ARBA" id="ARBA00022723"/>
    </source>
</evidence>
<dbReference type="InterPro" id="IPR004017">
    <property type="entry name" value="Cys_rich_dom"/>
</dbReference>
<dbReference type="AlphaFoldDB" id="A0A1F7RT64"/>
<dbReference type="GO" id="GO:0051539">
    <property type="term" value="F:4 iron, 4 sulfur cluster binding"/>
    <property type="evidence" value="ECO:0007669"/>
    <property type="project" value="UniProtKB-KW"/>
</dbReference>
<evidence type="ECO:0000256" key="5">
    <source>
        <dbReference type="ARBA" id="ARBA00023014"/>
    </source>
</evidence>
<evidence type="ECO:0000256" key="1">
    <source>
        <dbReference type="ARBA" id="ARBA00022485"/>
    </source>
</evidence>
<dbReference type="GO" id="GO:0016491">
    <property type="term" value="F:oxidoreductase activity"/>
    <property type="evidence" value="ECO:0007669"/>
    <property type="project" value="UniProtKB-KW"/>
</dbReference>
<evidence type="ECO:0000256" key="4">
    <source>
        <dbReference type="ARBA" id="ARBA00023004"/>
    </source>
</evidence>
<dbReference type="GO" id="GO:0046872">
    <property type="term" value="F:metal ion binding"/>
    <property type="evidence" value="ECO:0007669"/>
    <property type="project" value="UniProtKB-KW"/>
</dbReference>
<accession>A0A1F7RT64</accession>
<sequence length="266" mass="29922">LNQNRTEWISKDLKTSKESKVLYFTGCLPYFDVFFSDIGVNTLEIAKSTVKLLNAIGIIPMVHPQERCCGHDLFWSGDMENFERLANQNARLIRESGAELIVTSCAECYRTLKVDYPKYIGTLGVEVKHITQILQELGDDLTFKNSESKVTFQDPCRLGRHMGVYDEPRKLISKIPGVSFVEMVKNREKAVCCGTSAWMSCNQVSRTIQKNRLSDAKSTGAEVLLTACPKCYIHLTCTQLDSSISKDETVKIEDVTVLAASNLYKK</sequence>
<keyword evidence="4" id="KW-0408">Iron</keyword>
<evidence type="ECO:0000256" key="3">
    <source>
        <dbReference type="ARBA" id="ARBA00023002"/>
    </source>
</evidence>
<protein>
    <recommendedName>
        <fullName evidence="6">Cysteine-rich domain-containing protein</fullName>
    </recommendedName>
</protein>
<proteinExistence type="predicted"/>
<feature type="domain" description="Cysteine-rich" evidence="6">
    <location>
        <begin position="21"/>
        <end position="113"/>
    </location>
</feature>
<keyword evidence="2" id="KW-0479">Metal-binding</keyword>
<name>A0A1F7RT64_9BACT</name>
<dbReference type="InterPro" id="IPR051460">
    <property type="entry name" value="HdrC_iron-sulfur_subunit"/>
</dbReference>
<evidence type="ECO:0000259" key="6">
    <source>
        <dbReference type="Pfam" id="PF02754"/>
    </source>
</evidence>
<keyword evidence="5" id="KW-0411">Iron-sulfur</keyword>